<keyword evidence="2" id="KW-0805">Transcription regulation</keyword>
<evidence type="ECO:0000256" key="4">
    <source>
        <dbReference type="ARBA" id="ARBA00023163"/>
    </source>
</evidence>
<feature type="modified residue" description="4-aspartylphosphate" evidence="5">
    <location>
        <position position="66"/>
    </location>
</feature>
<dbReference type="InterPro" id="IPR058245">
    <property type="entry name" value="NreC/VraR/RcsB-like_REC"/>
</dbReference>
<protein>
    <submittedName>
        <fullName evidence="8">Response regulator transcription factor</fullName>
    </submittedName>
</protein>
<dbReference type="InterPro" id="IPR011006">
    <property type="entry name" value="CheY-like_superfamily"/>
</dbReference>
<keyword evidence="9" id="KW-1185">Reference proteome</keyword>
<evidence type="ECO:0000256" key="3">
    <source>
        <dbReference type="ARBA" id="ARBA00023125"/>
    </source>
</evidence>
<dbReference type="PROSITE" id="PS00622">
    <property type="entry name" value="HTH_LUXR_1"/>
    <property type="match status" value="1"/>
</dbReference>
<dbReference type="InterPro" id="IPR000792">
    <property type="entry name" value="Tscrpt_reg_LuxR_C"/>
</dbReference>
<dbReference type="SUPFAM" id="SSF46894">
    <property type="entry name" value="C-terminal effector domain of the bipartite response regulators"/>
    <property type="match status" value="1"/>
</dbReference>
<proteinExistence type="predicted"/>
<dbReference type="SUPFAM" id="SSF52172">
    <property type="entry name" value="CheY-like"/>
    <property type="match status" value="1"/>
</dbReference>
<evidence type="ECO:0000313" key="8">
    <source>
        <dbReference type="EMBL" id="GAA0471540.1"/>
    </source>
</evidence>
<dbReference type="CDD" id="cd17535">
    <property type="entry name" value="REC_NarL-like"/>
    <property type="match status" value="1"/>
</dbReference>
<dbReference type="PANTHER" id="PTHR43214">
    <property type="entry name" value="TWO-COMPONENT RESPONSE REGULATOR"/>
    <property type="match status" value="1"/>
</dbReference>
<reference evidence="8 9" key="1">
    <citation type="journal article" date="2019" name="Int. J. Syst. Evol. Microbiol.">
        <title>The Global Catalogue of Microorganisms (GCM) 10K type strain sequencing project: providing services to taxonomists for standard genome sequencing and annotation.</title>
        <authorList>
            <consortium name="The Broad Institute Genomics Platform"/>
            <consortium name="The Broad Institute Genome Sequencing Center for Infectious Disease"/>
            <person name="Wu L."/>
            <person name="Ma J."/>
        </authorList>
    </citation>
    <scope>NUCLEOTIDE SEQUENCE [LARGE SCALE GENOMIC DNA]</scope>
    <source>
        <strain evidence="8 9">JCM 10649</strain>
    </source>
</reference>
<dbReference type="InterPro" id="IPR016032">
    <property type="entry name" value="Sig_transdc_resp-reg_C-effctor"/>
</dbReference>
<dbReference type="PANTHER" id="PTHR43214:SF24">
    <property type="entry name" value="TRANSCRIPTIONAL REGULATORY PROTEIN NARL-RELATED"/>
    <property type="match status" value="1"/>
</dbReference>
<name>A0ABN1AAB8_9ACTN</name>
<dbReference type="SMART" id="SM00421">
    <property type="entry name" value="HTH_LUXR"/>
    <property type="match status" value="1"/>
</dbReference>
<dbReference type="Pfam" id="PF00072">
    <property type="entry name" value="Response_reg"/>
    <property type="match status" value="1"/>
</dbReference>
<evidence type="ECO:0000313" key="9">
    <source>
        <dbReference type="Proteomes" id="UP001499895"/>
    </source>
</evidence>
<evidence type="ECO:0000259" key="6">
    <source>
        <dbReference type="PROSITE" id="PS50043"/>
    </source>
</evidence>
<dbReference type="PRINTS" id="PR00038">
    <property type="entry name" value="HTHLUXR"/>
</dbReference>
<evidence type="ECO:0000256" key="2">
    <source>
        <dbReference type="ARBA" id="ARBA00023015"/>
    </source>
</evidence>
<feature type="domain" description="HTH luxR-type" evidence="6">
    <location>
        <begin position="157"/>
        <end position="222"/>
    </location>
</feature>
<dbReference type="InterPro" id="IPR039420">
    <property type="entry name" value="WalR-like"/>
</dbReference>
<dbReference type="InterPro" id="IPR001789">
    <property type="entry name" value="Sig_transdc_resp-reg_receiver"/>
</dbReference>
<dbReference type="CDD" id="cd06170">
    <property type="entry name" value="LuxR_C_like"/>
    <property type="match status" value="1"/>
</dbReference>
<feature type="domain" description="Response regulatory" evidence="7">
    <location>
        <begin position="15"/>
        <end position="131"/>
    </location>
</feature>
<dbReference type="PROSITE" id="PS50043">
    <property type="entry name" value="HTH_LUXR_2"/>
    <property type="match status" value="1"/>
</dbReference>
<dbReference type="Proteomes" id="UP001499895">
    <property type="component" value="Unassembled WGS sequence"/>
</dbReference>
<evidence type="ECO:0000256" key="5">
    <source>
        <dbReference type="PROSITE-ProRule" id="PRU00169"/>
    </source>
</evidence>
<gene>
    <name evidence="8" type="ORF">GCM10009544_37010</name>
</gene>
<comment type="caution">
    <text evidence="8">The sequence shown here is derived from an EMBL/GenBank/DDBJ whole genome shotgun (WGS) entry which is preliminary data.</text>
</comment>
<evidence type="ECO:0000259" key="7">
    <source>
        <dbReference type="PROSITE" id="PS50110"/>
    </source>
</evidence>
<organism evidence="8 9">
    <name type="scientific">Streptomyces stramineus</name>
    <dbReference type="NCBI Taxonomy" id="173861"/>
    <lineage>
        <taxon>Bacteria</taxon>
        <taxon>Bacillati</taxon>
        <taxon>Actinomycetota</taxon>
        <taxon>Actinomycetes</taxon>
        <taxon>Kitasatosporales</taxon>
        <taxon>Streptomycetaceae</taxon>
        <taxon>Streptomyces</taxon>
    </lineage>
</organism>
<dbReference type="SMART" id="SM00448">
    <property type="entry name" value="REC"/>
    <property type="match status" value="1"/>
</dbReference>
<sequence>MSETPDGDGAARPWRVLLVDDHPLFRDGLAAAIDLDPGFTVVARAATGEEALAAAADSTPDLVVMDLGLPGLSGIETTRQLRERHPDVRVLVMTMSEDDDNLLAAVRAGARGYLLKGAVREEILHALHTVGRGGAVFSPRMAERLGALFTAFGSAPAKEAFPTLTAREREVLDLLAAGLSYRQIAQRLFVADKTVRNHVGSIFAKLQVHDRATAIVRARDAGLGSG</sequence>
<dbReference type="EMBL" id="BAAAHB010000039">
    <property type="protein sequence ID" value="GAA0471540.1"/>
    <property type="molecule type" value="Genomic_DNA"/>
</dbReference>
<accession>A0ABN1AAB8</accession>
<keyword evidence="1 5" id="KW-0597">Phosphoprotein</keyword>
<dbReference type="Gene3D" id="3.40.50.2300">
    <property type="match status" value="1"/>
</dbReference>
<dbReference type="PROSITE" id="PS50110">
    <property type="entry name" value="RESPONSE_REGULATORY"/>
    <property type="match status" value="1"/>
</dbReference>
<evidence type="ECO:0000256" key="1">
    <source>
        <dbReference type="ARBA" id="ARBA00022553"/>
    </source>
</evidence>
<keyword evidence="4" id="KW-0804">Transcription</keyword>
<dbReference type="Pfam" id="PF00196">
    <property type="entry name" value="GerE"/>
    <property type="match status" value="1"/>
</dbReference>
<dbReference type="RefSeq" id="WP_344091960.1">
    <property type="nucleotide sequence ID" value="NZ_BAAAHB010000039.1"/>
</dbReference>
<keyword evidence="3" id="KW-0238">DNA-binding</keyword>